<evidence type="ECO:0000313" key="2">
    <source>
        <dbReference type="Proteomes" id="UP001342418"/>
    </source>
</evidence>
<proteinExistence type="predicted"/>
<sequence length="121" mass="13228">METLTAEMDQPTVLPLEIVELELALRHEDLLEKGLEGAVRQALDRIGGKLLFHMRMDGVADCDWVAAVALYSDEGRKVAIVAQSPGGGPLRVEDAETSELPVARIARAYADLMQQLDGDDR</sequence>
<gene>
    <name evidence="1" type="ORF">NTH_03305</name>
</gene>
<protein>
    <submittedName>
        <fullName evidence="1">Uncharacterized protein</fullName>
    </submittedName>
</protein>
<accession>A0ABY5MSH8</accession>
<dbReference type="RefSeq" id="WP_338531020.1">
    <property type="nucleotide sequence ID" value="NZ_CP030941.1"/>
</dbReference>
<dbReference type="Proteomes" id="UP001342418">
    <property type="component" value="Chromosome"/>
</dbReference>
<organism evidence="1 2">
    <name type="scientific">Nitratireductor thuwali</name>
    <dbReference type="NCBI Taxonomy" id="2267699"/>
    <lineage>
        <taxon>Bacteria</taxon>
        <taxon>Pseudomonadati</taxon>
        <taxon>Pseudomonadota</taxon>
        <taxon>Alphaproteobacteria</taxon>
        <taxon>Hyphomicrobiales</taxon>
        <taxon>Phyllobacteriaceae</taxon>
        <taxon>Nitratireductor</taxon>
    </lineage>
</organism>
<dbReference type="EMBL" id="CP030941">
    <property type="protein sequence ID" value="UUP18821.1"/>
    <property type="molecule type" value="Genomic_DNA"/>
</dbReference>
<evidence type="ECO:0000313" key="1">
    <source>
        <dbReference type="EMBL" id="UUP18821.1"/>
    </source>
</evidence>
<keyword evidence="2" id="KW-1185">Reference proteome</keyword>
<name>A0ABY5MSH8_9HYPH</name>
<reference evidence="1 2" key="1">
    <citation type="submission" date="2018-07" db="EMBL/GenBank/DDBJ databases">
        <title>Genome sequence of Nitratireductor thuwali#1536.</title>
        <authorList>
            <person name="Michoud G."/>
            <person name="Merlino G."/>
            <person name="Sefrji F.O."/>
            <person name="Daffonchio D."/>
        </authorList>
    </citation>
    <scope>NUCLEOTIDE SEQUENCE [LARGE SCALE GENOMIC DNA]</scope>
    <source>
        <strain evidence="2">Nit1536</strain>
    </source>
</reference>